<feature type="transmembrane region" description="Helical" evidence="6">
    <location>
        <begin position="106"/>
        <end position="126"/>
    </location>
</feature>
<dbReference type="GO" id="GO:0005886">
    <property type="term" value="C:plasma membrane"/>
    <property type="evidence" value="ECO:0007669"/>
    <property type="project" value="UniProtKB-SubCell"/>
</dbReference>
<dbReference type="AlphaFoldDB" id="A0A940WQ51"/>
<evidence type="ECO:0000313" key="7">
    <source>
        <dbReference type="EMBL" id="MBP3950480.1"/>
    </source>
</evidence>
<sequence>MNKGLIKMKVLKKSKFVGERMIKTAVAVFITAHLCYLLELPVAFAVIIAIVTIEPTASDSIKKGLIRFPAALIGAGLAMTFTYFFGQTPLTYTLSGFLTLFLCHKLKLQDGALIATITAVAMIQLTQDHFLLSFLERAGTTTLGLLVSTFVNFFILPAKFSGVISKRNEQLFEKTANLLQMRVEELIVEQKGHSKQTEKAYRHITGEIAKSFRLCDYQREEWKYHRHSRKELREFLYEVKKLEYLQQIHYHIGHLISVSIRDKVLSCSDQELLLSTIQSTVRLLKHPTEMITTEHIESIRELDEHFWRTNEESESSLMQKYHHHFSVETVILFVVLSIHDVLEEIERIHQHGQAHEEELAK</sequence>
<evidence type="ECO:0000256" key="2">
    <source>
        <dbReference type="ARBA" id="ARBA00022475"/>
    </source>
</evidence>
<evidence type="ECO:0000256" key="3">
    <source>
        <dbReference type="ARBA" id="ARBA00022692"/>
    </source>
</evidence>
<protein>
    <submittedName>
        <fullName evidence="7">FUSC family protein</fullName>
    </submittedName>
</protein>
<comment type="caution">
    <text evidence="7">The sequence shown here is derived from an EMBL/GenBank/DDBJ whole genome shotgun (WGS) entry which is preliminary data.</text>
</comment>
<evidence type="ECO:0000256" key="1">
    <source>
        <dbReference type="ARBA" id="ARBA00004651"/>
    </source>
</evidence>
<keyword evidence="4 6" id="KW-1133">Transmembrane helix</keyword>
<dbReference type="Proteomes" id="UP000678228">
    <property type="component" value="Unassembled WGS sequence"/>
</dbReference>
<feature type="transmembrane region" description="Helical" evidence="6">
    <location>
        <begin position="21"/>
        <end position="53"/>
    </location>
</feature>
<accession>A0A940WQ51</accession>
<name>A0A940WQ51_9BACI</name>
<reference evidence="7" key="1">
    <citation type="submission" date="2021-03" db="EMBL/GenBank/DDBJ databases">
        <title>Bacillus suaedae sp. nov., isolated from Suaeda aralocaspica.</title>
        <authorList>
            <person name="Lei R.F.R."/>
        </authorList>
    </citation>
    <scope>NUCLEOTIDE SEQUENCE</scope>
    <source>
        <strain evidence="7">YZJH907-2</strain>
    </source>
</reference>
<gene>
    <name evidence="7" type="ORF">J7W16_04990</name>
</gene>
<evidence type="ECO:0000313" key="8">
    <source>
        <dbReference type="Proteomes" id="UP000678228"/>
    </source>
</evidence>
<dbReference type="InterPro" id="IPR010343">
    <property type="entry name" value="ArAE_1"/>
</dbReference>
<feature type="transmembrane region" description="Helical" evidence="6">
    <location>
        <begin position="65"/>
        <end position="85"/>
    </location>
</feature>
<dbReference type="EMBL" id="JAGKSQ010000002">
    <property type="protein sequence ID" value="MBP3950480.1"/>
    <property type="molecule type" value="Genomic_DNA"/>
</dbReference>
<feature type="transmembrane region" description="Helical" evidence="6">
    <location>
        <begin position="138"/>
        <end position="158"/>
    </location>
</feature>
<keyword evidence="3 6" id="KW-0812">Transmembrane</keyword>
<keyword evidence="2" id="KW-1003">Cell membrane</keyword>
<keyword evidence="5 6" id="KW-0472">Membrane</keyword>
<organism evidence="7 8">
    <name type="scientific">Halalkalibacter suaedae</name>
    <dbReference type="NCBI Taxonomy" id="2822140"/>
    <lineage>
        <taxon>Bacteria</taxon>
        <taxon>Bacillati</taxon>
        <taxon>Bacillota</taxon>
        <taxon>Bacilli</taxon>
        <taxon>Bacillales</taxon>
        <taxon>Bacillaceae</taxon>
        <taxon>Halalkalibacter</taxon>
    </lineage>
</organism>
<evidence type="ECO:0000256" key="6">
    <source>
        <dbReference type="SAM" id="Phobius"/>
    </source>
</evidence>
<dbReference type="Pfam" id="PF06081">
    <property type="entry name" value="ArAE_1"/>
    <property type="match status" value="1"/>
</dbReference>
<comment type="subcellular location">
    <subcellularLocation>
        <location evidence="1">Cell membrane</location>
        <topology evidence="1">Multi-pass membrane protein</topology>
    </subcellularLocation>
</comment>
<evidence type="ECO:0000256" key="4">
    <source>
        <dbReference type="ARBA" id="ARBA00022989"/>
    </source>
</evidence>
<evidence type="ECO:0000256" key="5">
    <source>
        <dbReference type="ARBA" id="ARBA00023136"/>
    </source>
</evidence>
<proteinExistence type="predicted"/>
<keyword evidence="8" id="KW-1185">Reference proteome</keyword>
<dbReference type="RefSeq" id="WP_210596121.1">
    <property type="nucleotide sequence ID" value="NZ_JAGKSQ010000002.1"/>
</dbReference>